<comment type="caution">
    <text evidence="1">The sequence shown here is derived from an EMBL/GenBank/DDBJ whole genome shotgun (WGS) entry which is preliminary data.</text>
</comment>
<accession>T1BBT0</accession>
<reference evidence="1" key="2">
    <citation type="journal article" date="2014" name="ISME J.">
        <title>Microbial stratification in low pH oxic and suboxic macroscopic growths along an acid mine drainage.</title>
        <authorList>
            <person name="Mendez-Garcia C."/>
            <person name="Mesa V."/>
            <person name="Sprenger R.R."/>
            <person name="Richter M."/>
            <person name="Diez M.S."/>
            <person name="Solano J."/>
            <person name="Bargiela R."/>
            <person name="Golyshina O.V."/>
            <person name="Manteca A."/>
            <person name="Ramos J.L."/>
            <person name="Gallego J.R."/>
            <person name="Llorente I."/>
            <person name="Martins Dos Santos V.A."/>
            <person name="Jensen O.N."/>
            <person name="Pelaez A.I."/>
            <person name="Sanchez J."/>
            <person name="Ferrer M."/>
        </authorList>
    </citation>
    <scope>NUCLEOTIDE SEQUENCE</scope>
</reference>
<reference evidence="1" key="1">
    <citation type="submission" date="2013-08" db="EMBL/GenBank/DDBJ databases">
        <authorList>
            <person name="Mendez C."/>
            <person name="Richter M."/>
            <person name="Ferrer M."/>
            <person name="Sanchez J."/>
        </authorList>
    </citation>
    <scope>NUCLEOTIDE SEQUENCE</scope>
</reference>
<name>T1BBT0_9ZZZZ</name>
<sequence length="139" mass="15687">GEMSMPTFDIPQTVIEWLCSVERGLSSEFIVDYLYGLPLLEGHWRGTPHHPFDPSDLRRCLLLLAASPETATEFPRMRTASPEWARLVDAWPALAAQLTEEIGDLRGPANWSAPLTYAAMKRVLDEPERERERRAGEPG</sequence>
<dbReference type="AlphaFoldDB" id="T1BBT0"/>
<protein>
    <submittedName>
        <fullName evidence="1">Uncharacterized protein</fullName>
    </submittedName>
</protein>
<gene>
    <name evidence="1" type="ORF">B2A_07303</name>
</gene>
<feature type="non-terminal residue" evidence="1">
    <location>
        <position position="1"/>
    </location>
</feature>
<evidence type="ECO:0000313" key="1">
    <source>
        <dbReference type="EMBL" id="EQD50449.1"/>
    </source>
</evidence>
<organism evidence="1">
    <name type="scientific">mine drainage metagenome</name>
    <dbReference type="NCBI Taxonomy" id="410659"/>
    <lineage>
        <taxon>unclassified sequences</taxon>
        <taxon>metagenomes</taxon>
        <taxon>ecological metagenomes</taxon>
    </lineage>
</organism>
<proteinExistence type="predicted"/>
<dbReference type="EMBL" id="AUZZ01005220">
    <property type="protein sequence ID" value="EQD50449.1"/>
    <property type="molecule type" value="Genomic_DNA"/>
</dbReference>